<organism evidence="1 2">
    <name type="scientific">Meloidogyne enterolobii</name>
    <name type="common">Root-knot nematode worm</name>
    <name type="synonym">Meloidogyne mayaguensis</name>
    <dbReference type="NCBI Taxonomy" id="390850"/>
    <lineage>
        <taxon>Eukaryota</taxon>
        <taxon>Metazoa</taxon>
        <taxon>Ecdysozoa</taxon>
        <taxon>Nematoda</taxon>
        <taxon>Chromadorea</taxon>
        <taxon>Rhabditida</taxon>
        <taxon>Tylenchina</taxon>
        <taxon>Tylenchomorpha</taxon>
        <taxon>Tylenchoidea</taxon>
        <taxon>Meloidogynidae</taxon>
        <taxon>Meloidogyninae</taxon>
        <taxon>Meloidogyne</taxon>
    </lineage>
</organism>
<protein>
    <submittedName>
        <fullName evidence="1">Uncharacterized protein</fullName>
    </submittedName>
</protein>
<gene>
    <name evidence="1" type="ORF">MENT_LOCUS44315</name>
</gene>
<dbReference type="AlphaFoldDB" id="A0A6V7WWU8"/>
<evidence type="ECO:0000313" key="2">
    <source>
        <dbReference type="Proteomes" id="UP000580250"/>
    </source>
</evidence>
<evidence type="ECO:0000313" key="1">
    <source>
        <dbReference type="EMBL" id="CAD2191478.1"/>
    </source>
</evidence>
<dbReference type="EMBL" id="CAJEWN010000881">
    <property type="protein sequence ID" value="CAD2191478.1"/>
    <property type="molecule type" value="Genomic_DNA"/>
</dbReference>
<reference evidence="1 2" key="1">
    <citation type="submission" date="2020-08" db="EMBL/GenBank/DDBJ databases">
        <authorList>
            <person name="Koutsovoulos G."/>
            <person name="Danchin GJ E."/>
        </authorList>
    </citation>
    <scope>NUCLEOTIDE SEQUENCE [LARGE SCALE GENOMIC DNA]</scope>
</reference>
<dbReference type="Proteomes" id="UP000580250">
    <property type="component" value="Unassembled WGS sequence"/>
</dbReference>
<proteinExistence type="predicted"/>
<sequence>MCGKRGNKVNFLVMCHYCLVLRFWLNYLEIRKRNIKIILKTKSIQL</sequence>
<comment type="caution">
    <text evidence="1">The sequence shown here is derived from an EMBL/GenBank/DDBJ whole genome shotgun (WGS) entry which is preliminary data.</text>
</comment>
<accession>A0A6V7WWU8</accession>
<name>A0A6V7WWU8_MELEN</name>